<protein>
    <submittedName>
        <fullName evidence="2">Uncharacterized protein</fullName>
    </submittedName>
</protein>
<feature type="compositionally biased region" description="Low complexity" evidence="1">
    <location>
        <begin position="1"/>
        <end position="18"/>
    </location>
</feature>
<organism evidence="2">
    <name type="scientific">Oryza sativa subsp. japonica</name>
    <name type="common">Rice</name>
    <dbReference type="NCBI Taxonomy" id="39947"/>
    <lineage>
        <taxon>Eukaryota</taxon>
        <taxon>Viridiplantae</taxon>
        <taxon>Streptophyta</taxon>
        <taxon>Embryophyta</taxon>
        <taxon>Tracheophyta</taxon>
        <taxon>Spermatophyta</taxon>
        <taxon>Magnoliopsida</taxon>
        <taxon>Liliopsida</taxon>
        <taxon>Poales</taxon>
        <taxon>Poaceae</taxon>
        <taxon>BOP clade</taxon>
        <taxon>Oryzoideae</taxon>
        <taxon>Oryzeae</taxon>
        <taxon>Oryzinae</taxon>
        <taxon>Oryza</taxon>
        <taxon>Oryza sativa</taxon>
    </lineage>
</organism>
<reference evidence="2" key="2">
    <citation type="submission" date="2005-04" db="EMBL/GenBank/DDBJ databases">
        <authorList>
            <person name="Buell C.R."/>
            <person name="Wing R.A."/>
            <person name="McCombie W.A."/>
            <person name="Ouyang S."/>
        </authorList>
    </citation>
    <scope>NUCLEOTIDE SEQUENCE</scope>
</reference>
<dbReference type="AlphaFoldDB" id="Q2QZN6"/>
<name>Q2QZN6_ORYSJ</name>
<feature type="region of interest" description="Disordered" evidence="1">
    <location>
        <begin position="1"/>
        <end position="26"/>
    </location>
</feature>
<reference evidence="2" key="3">
    <citation type="submission" date="2006-01" db="EMBL/GenBank/DDBJ databases">
        <authorList>
            <person name="Buell R."/>
        </authorList>
    </citation>
    <scope>NUCLEOTIDE SEQUENCE</scope>
</reference>
<dbReference type="EMBL" id="DP000010">
    <property type="protein sequence ID" value="ABA95398.1"/>
    <property type="molecule type" value="Genomic_DNA"/>
</dbReference>
<sequence>MWPLSFSSSSSSSLPSLSTCRSPFSSPRDIVGRHGRSCVGAIDLEMVGGEGHAVVAAEGGGVRGFSRYGRLGGASAVSAAEAEGGGVMDPRGGSGGRLTLTAEALYERERNSMSRAAASMACGDPGGAGGEEEVEEC</sequence>
<reference evidence="2" key="1">
    <citation type="journal article" date="2005" name="BMC Biol.">
        <title>The sequence of rice chromosomes 11 and 12, rich in disease resistance genes and recent gene duplications.</title>
        <authorList>
            <consortium name="The rice chromosomes 11 and 12 sequencing consortia"/>
        </authorList>
    </citation>
    <scope>NUCLEOTIDE SEQUENCE [LARGE SCALE GENOMIC DNA]</scope>
</reference>
<evidence type="ECO:0000256" key="1">
    <source>
        <dbReference type="SAM" id="MobiDB-lite"/>
    </source>
</evidence>
<proteinExistence type="predicted"/>
<feature type="region of interest" description="Disordered" evidence="1">
    <location>
        <begin position="116"/>
        <end position="137"/>
    </location>
</feature>
<accession>Q2QZN6</accession>
<evidence type="ECO:0000313" key="2">
    <source>
        <dbReference type="EMBL" id="ABA95398.1"/>
    </source>
</evidence>
<gene>
    <name evidence="2" type="ordered locus">LOC_Os11g45370</name>
</gene>